<dbReference type="InterPro" id="IPR036328">
    <property type="entry name" value="MliC_sf"/>
</dbReference>
<evidence type="ECO:0000313" key="8">
    <source>
        <dbReference type="Proteomes" id="UP001629214"/>
    </source>
</evidence>
<sequence>MGKIYSSVLLTAVAALAALPGATLAKTSNLSLPGIKLFSQQRVIYRCAGDVRLPVRYLNTDAGALAYLPAGGKRLLFVSVVAASGVKYVAGNYVWWSKGREGFLADKTQGEDAEPILRDCKQIENW</sequence>
<evidence type="ECO:0000256" key="2">
    <source>
        <dbReference type="ARBA" id="ARBA00023136"/>
    </source>
</evidence>
<dbReference type="Proteomes" id="UP001629214">
    <property type="component" value="Unassembled WGS sequence"/>
</dbReference>
<feature type="signal peptide" evidence="5">
    <location>
        <begin position="1"/>
        <end position="25"/>
    </location>
</feature>
<dbReference type="EMBL" id="JAQQFR010000003">
    <property type="protein sequence ID" value="MFL9877842.1"/>
    <property type="molecule type" value="Genomic_DNA"/>
</dbReference>
<feature type="domain" description="C-type lysozyme inhibitor" evidence="6">
    <location>
        <begin position="45"/>
        <end position="110"/>
    </location>
</feature>
<keyword evidence="4" id="KW-0449">Lipoprotein</keyword>
<evidence type="ECO:0000313" key="7">
    <source>
        <dbReference type="EMBL" id="MFL9877842.1"/>
    </source>
</evidence>
<dbReference type="SUPFAM" id="SSF141488">
    <property type="entry name" value="YdhA-like"/>
    <property type="match status" value="1"/>
</dbReference>
<keyword evidence="2" id="KW-0472">Membrane</keyword>
<keyword evidence="3" id="KW-0564">Palmitate</keyword>
<protein>
    <submittedName>
        <fullName evidence="7">MliC family protein</fullName>
    </submittedName>
</protein>
<reference evidence="7 8" key="1">
    <citation type="journal article" date="2024" name="Chem. Sci.">
        <title>Discovery of megapolipeptins by genome mining of a Burkholderiales bacteria collection.</title>
        <authorList>
            <person name="Paulo B.S."/>
            <person name="Recchia M.J.J."/>
            <person name="Lee S."/>
            <person name="Fergusson C.H."/>
            <person name="Romanowski S.B."/>
            <person name="Hernandez A."/>
            <person name="Krull N."/>
            <person name="Liu D.Y."/>
            <person name="Cavanagh H."/>
            <person name="Bos A."/>
            <person name="Gray C.A."/>
            <person name="Murphy B.T."/>
            <person name="Linington R.G."/>
            <person name="Eustaquio A.S."/>
        </authorList>
    </citation>
    <scope>NUCLEOTIDE SEQUENCE [LARGE SCALE GENOMIC DNA]</scope>
    <source>
        <strain evidence="7 8">RL21-008-BIB-B</strain>
    </source>
</reference>
<dbReference type="InterPro" id="IPR018660">
    <property type="entry name" value="MliC"/>
</dbReference>
<accession>A0ABW8Z488</accession>
<dbReference type="Pfam" id="PF09864">
    <property type="entry name" value="MliC"/>
    <property type="match status" value="1"/>
</dbReference>
<proteinExistence type="predicted"/>
<dbReference type="Gene3D" id="2.40.128.200">
    <property type="match status" value="1"/>
</dbReference>
<keyword evidence="8" id="KW-1185">Reference proteome</keyword>
<keyword evidence="1 5" id="KW-0732">Signal</keyword>
<evidence type="ECO:0000256" key="1">
    <source>
        <dbReference type="ARBA" id="ARBA00022729"/>
    </source>
</evidence>
<gene>
    <name evidence="7" type="ORF">PQR63_05605</name>
</gene>
<evidence type="ECO:0000256" key="4">
    <source>
        <dbReference type="ARBA" id="ARBA00023288"/>
    </source>
</evidence>
<evidence type="ECO:0000259" key="6">
    <source>
        <dbReference type="Pfam" id="PF09864"/>
    </source>
</evidence>
<evidence type="ECO:0000256" key="3">
    <source>
        <dbReference type="ARBA" id="ARBA00023139"/>
    </source>
</evidence>
<organism evidence="7 8">
    <name type="scientific">Herbaspirillum rhizosphaerae</name>
    <dbReference type="NCBI Taxonomy" id="346179"/>
    <lineage>
        <taxon>Bacteria</taxon>
        <taxon>Pseudomonadati</taxon>
        <taxon>Pseudomonadota</taxon>
        <taxon>Betaproteobacteria</taxon>
        <taxon>Burkholderiales</taxon>
        <taxon>Oxalobacteraceae</taxon>
        <taxon>Herbaspirillum</taxon>
    </lineage>
</organism>
<comment type="caution">
    <text evidence="7">The sequence shown here is derived from an EMBL/GenBank/DDBJ whole genome shotgun (WGS) entry which is preliminary data.</text>
</comment>
<evidence type="ECO:0000256" key="5">
    <source>
        <dbReference type="SAM" id="SignalP"/>
    </source>
</evidence>
<dbReference type="RefSeq" id="WP_408166377.1">
    <property type="nucleotide sequence ID" value="NZ_JAQQFR010000003.1"/>
</dbReference>
<name>A0ABW8Z488_9BURK</name>
<feature type="chain" id="PRO_5046835242" evidence="5">
    <location>
        <begin position="26"/>
        <end position="126"/>
    </location>
</feature>